<sequence length="550" mass="60100">MLQGPPLMQFFCPSFARETGLVKALVVAGLFGAASVAHGQTASNGLSSAAPEPLSARETPAAEGTGQNDRRQMSLVPRVAVESTWTDNVHARGGVEKVADFVTSVSPGLRFTAEGDRLKANVDYSLTRLLHARERSLDRNQNALRALGSLEVADNFAFVDFTGNISQQTVSAFGTRSGSDVTDNQNRTEAALYRVSPYVRGRFGDWSQYEMRYGRTASRTKSNLVNADYDLDDLSLRLASTNQQRVIGWSLDASHQQQDYASGRSYESDRVRAFLTHPFSPQLSVSVIPGWESNNYASQEKESHATFGGQVQWALSERTRFSALLEKRFFGRAYNVNFEHRTPRSAWRFSDSRDASSTPSQAGSFSVGTLYDLYFFQFTSIEPDPARRAQLVNSFLLANGLDGNTSVDLGFLSSSVTLTRRQDASFTLIGLRDTLSFSVSQSETSRLQQVTADTGEDLGNSNYVRQHGLSIVYSRRLSPQSSLSVLGSMSRAAGQQSGAQSSDLRSLNFSLSTKLGPHTTGTLGLRRTLSSGSLSSYSETALRGGLSLQF</sequence>
<proteinExistence type="predicted"/>
<dbReference type="EMBL" id="QPJK01000001">
    <property type="protein sequence ID" value="RCW76566.1"/>
    <property type="molecule type" value="Genomic_DNA"/>
</dbReference>
<gene>
    <name evidence="2" type="ORF">DES41_1011174</name>
</gene>
<evidence type="ECO:0000313" key="3">
    <source>
        <dbReference type="Proteomes" id="UP000252884"/>
    </source>
</evidence>
<reference evidence="2 3" key="1">
    <citation type="submission" date="2018-07" db="EMBL/GenBank/DDBJ databases">
        <title>Genomic Encyclopedia of Type Strains, Phase IV (KMG-IV): sequencing the most valuable type-strain genomes for metagenomic binning, comparative biology and taxonomic classification.</title>
        <authorList>
            <person name="Goeker M."/>
        </authorList>
    </citation>
    <scope>NUCLEOTIDE SEQUENCE [LARGE SCALE GENOMIC DNA]</scope>
    <source>
        <strain evidence="2 3">DSM 21634</strain>
    </source>
</reference>
<name>A0A368YB53_9BURK</name>
<accession>A0A368YB53</accession>
<dbReference type="AlphaFoldDB" id="A0A368YB53"/>
<protein>
    <submittedName>
        <fullName evidence="2">Uncharacterized protein (PEP-CTERM system associated)</fullName>
    </submittedName>
</protein>
<dbReference type="NCBIfam" id="TIGR03016">
    <property type="entry name" value="pepcterm_hypo_1"/>
    <property type="match status" value="1"/>
</dbReference>
<keyword evidence="3" id="KW-1185">Reference proteome</keyword>
<dbReference type="Proteomes" id="UP000252884">
    <property type="component" value="Unassembled WGS sequence"/>
</dbReference>
<evidence type="ECO:0000313" key="2">
    <source>
        <dbReference type="EMBL" id="RCW76566.1"/>
    </source>
</evidence>
<comment type="caution">
    <text evidence="2">The sequence shown here is derived from an EMBL/GenBank/DDBJ whole genome shotgun (WGS) entry which is preliminary data.</text>
</comment>
<feature type="region of interest" description="Disordered" evidence="1">
    <location>
        <begin position="42"/>
        <end position="71"/>
    </location>
</feature>
<organism evidence="2 3">
    <name type="scientific">Pseudorhodoferax soli</name>
    <dbReference type="NCBI Taxonomy" id="545864"/>
    <lineage>
        <taxon>Bacteria</taxon>
        <taxon>Pseudomonadati</taxon>
        <taxon>Pseudomonadota</taxon>
        <taxon>Betaproteobacteria</taxon>
        <taxon>Burkholderiales</taxon>
        <taxon>Comamonadaceae</taxon>
    </lineage>
</organism>
<dbReference type="InterPro" id="IPR017467">
    <property type="entry name" value="CHP03016_PEP-CTERM"/>
</dbReference>
<dbReference type="OrthoDB" id="8522878at2"/>
<evidence type="ECO:0000256" key="1">
    <source>
        <dbReference type="SAM" id="MobiDB-lite"/>
    </source>
</evidence>